<dbReference type="Pfam" id="PF00005">
    <property type="entry name" value="ABC_tran"/>
    <property type="match status" value="1"/>
</dbReference>
<dbReference type="PANTHER" id="PTHR43820">
    <property type="entry name" value="HIGH-AFFINITY BRANCHED-CHAIN AMINO ACID TRANSPORT ATP-BINDING PROTEIN LIVF"/>
    <property type="match status" value="1"/>
</dbReference>
<keyword evidence="3" id="KW-0547">Nucleotide-binding</keyword>
<feature type="domain" description="ABC transporter" evidence="6">
    <location>
        <begin position="2"/>
        <end position="234"/>
    </location>
</feature>
<dbReference type="PROSITE" id="PS00211">
    <property type="entry name" value="ABC_TRANSPORTER_1"/>
    <property type="match status" value="1"/>
</dbReference>
<sequence length="240" mass="24946">MLEIDALTIRYGKHLAVDGISLNVAKGETVVLLGANGAGKSSLLKAVGGMVAPVSGEVRVNGASLAAVPAHQIVERGVALVPEGRGIFAALTVEDNLRLGANPRHARSAEKATREHIFSLFPRLAERWQQLAGTMSGGEQQMVAIGRALMSAPDYLLLDEPSLGLAPIVTQELFAALAEIKKSGLSILLVEQNVRESLALADRGYLLEAGRIVGAGTAEALSADPAVQRAFLGGTTAAIV</sequence>
<dbReference type="EMBL" id="FBWC01000023">
    <property type="protein sequence ID" value="CUX50303.1"/>
    <property type="molecule type" value="Genomic_DNA"/>
</dbReference>
<evidence type="ECO:0000313" key="7">
    <source>
        <dbReference type="EMBL" id="CUX50303.1"/>
    </source>
</evidence>
<evidence type="ECO:0000256" key="3">
    <source>
        <dbReference type="ARBA" id="ARBA00022741"/>
    </source>
</evidence>
<name>A0A1S7RCB6_AGRTU</name>
<keyword evidence="5" id="KW-0029">Amino-acid transport</keyword>
<accession>A0A1S7RCB6</accession>
<comment type="similarity">
    <text evidence="1">Belongs to the ABC transporter superfamily.</text>
</comment>
<dbReference type="RefSeq" id="WP_060727222.1">
    <property type="nucleotide sequence ID" value="NZ_LT009731.1"/>
</dbReference>
<evidence type="ECO:0000256" key="1">
    <source>
        <dbReference type="ARBA" id="ARBA00005417"/>
    </source>
</evidence>
<dbReference type="PANTHER" id="PTHR43820:SF4">
    <property type="entry name" value="HIGH-AFFINITY BRANCHED-CHAIN AMINO ACID TRANSPORT ATP-BINDING PROTEIN LIVF"/>
    <property type="match status" value="1"/>
</dbReference>
<evidence type="ECO:0000256" key="4">
    <source>
        <dbReference type="ARBA" id="ARBA00022840"/>
    </source>
</evidence>
<dbReference type="SUPFAM" id="SSF52540">
    <property type="entry name" value="P-loop containing nucleoside triphosphate hydrolases"/>
    <property type="match status" value="1"/>
</dbReference>
<dbReference type="Proteomes" id="UP000191897">
    <property type="component" value="Unassembled WGS sequence"/>
</dbReference>
<dbReference type="GeneID" id="92925767"/>
<dbReference type="InterPro" id="IPR052156">
    <property type="entry name" value="BCAA_Transport_ATP-bd_LivF"/>
</dbReference>
<organism evidence="7 8">
    <name type="scientific">Agrobacterium tumefaciens str. Kerr 14</name>
    <dbReference type="NCBI Taxonomy" id="1183424"/>
    <lineage>
        <taxon>Bacteria</taxon>
        <taxon>Pseudomonadati</taxon>
        <taxon>Pseudomonadota</taxon>
        <taxon>Alphaproteobacteria</taxon>
        <taxon>Hyphomicrobiales</taxon>
        <taxon>Rhizobiaceae</taxon>
        <taxon>Rhizobium/Agrobacterium group</taxon>
        <taxon>Agrobacterium</taxon>
        <taxon>Agrobacterium tumefaciens complex</taxon>
    </lineage>
</organism>
<dbReference type="InterPro" id="IPR003439">
    <property type="entry name" value="ABC_transporter-like_ATP-bd"/>
</dbReference>
<dbReference type="AlphaFoldDB" id="A0A1S7RCB6"/>
<dbReference type="SMART" id="SM00382">
    <property type="entry name" value="AAA"/>
    <property type="match status" value="1"/>
</dbReference>
<dbReference type="GO" id="GO:0016887">
    <property type="term" value="F:ATP hydrolysis activity"/>
    <property type="evidence" value="ECO:0007669"/>
    <property type="project" value="InterPro"/>
</dbReference>
<dbReference type="CDD" id="cd03224">
    <property type="entry name" value="ABC_TM1139_LivF_branched"/>
    <property type="match status" value="1"/>
</dbReference>
<reference evidence="7 8" key="1">
    <citation type="submission" date="2016-01" db="EMBL/GenBank/DDBJ databases">
        <authorList>
            <person name="Oliw E.H."/>
        </authorList>
    </citation>
    <scope>NUCLEOTIDE SEQUENCE [LARGE SCALE GENOMIC DNA]</scope>
    <source>
        <strain evidence="7 8">Kerr 14</strain>
    </source>
</reference>
<dbReference type="GO" id="GO:0015807">
    <property type="term" value="P:L-amino acid transport"/>
    <property type="evidence" value="ECO:0007669"/>
    <property type="project" value="TreeGrafter"/>
</dbReference>
<gene>
    <name evidence="7" type="primary">livF</name>
    <name evidence="7" type="ORF">AGR4C_Lc130052</name>
</gene>
<evidence type="ECO:0000256" key="5">
    <source>
        <dbReference type="ARBA" id="ARBA00022970"/>
    </source>
</evidence>
<dbReference type="InterPro" id="IPR017871">
    <property type="entry name" value="ABC_transporter-like_CS"/>
</dbReference>
<dbReference type="Gene3D" id="3.40.50.300">
    <property type="entry name" value="P-loop containing nucleotide triphosphate hydrolases"/>
    <property type="match status" value="1"/>
</dbReference>
<keyword evidence="2" id="KW-0813">Transport</keyword>
<dbReference type="GO" id="GO:0015658">
    <property type="term" value="F:branched-chain amino acid transmembrane transporter activity"/>
    <property type="evidence" value="ECO:0007669"/>
    <property type="project" value="TreeGrafter"/>
</dbReference>
<evidence type="ECO:0000313" key="8">
    <source>
        <dbReference type="Proteomes" id="UP000191897"/>
    </source>
</evidence>
<protein>
    <submittedName>
        <fullName evidence="7">ABC transporter, ATP-binding protein putative branched-chain amino acid transport protein</fullName>
    </submittedName>
</protein>
<dbReference type="InterPro" id="IPR003593">
    <property type="entry name" value="AAA+_ATPase"/>
</dbReference>
<keyword evidence="4 7" id="KW-0067">ATP-binding</keyword>
<dbReference type="InterPro" id="IPR027417">
    <property type="entry name" value="P-loop_NTPase"/>
</dbReference>
<dbReference type="GO" id="GO:0005524">
    <property type="term" value="F:ATP binding"/>
    <property type="evidence" value="ECO:0007669"/>
    <property type="project" value="UniProtKB-KW"/>
</dbReference>
<evidence type="ECO:0000259" key="6">
    <source>
        <dbReference type="PROSITE" id="PS50893"/>
    </source>
</evidence>
<proteinExistence type="inferred from homology"/>
<dbReference type="PROSITE" id="PS50893">
    <property type="entry name" value="ABC_TRANSPORTER_2"/>
    <property type="match status" value="1"/>
</dbReference>
<evidence type="ECO:0000256" key="2">
    <source>
        <dbReference type="ARBA" id="ARBA00022448"/>
    </source>
</evidence>